<dbReference type="FunFam" id="1.20.1050.10:FF:000010">
    <property type="entry name" value="Maleylacetoacetate isomerase isoform 1"/>
    <property type="match status" value="1"/>
</dbReference>
<dbReference type="InterPro" id="IPR036249">
    <property type="entry name" value="Thioredoxin-like_sf"/>
</dbReference>
<dbReference type="SFLD" id="SFLDS00019">
    <property type="entry name" value="Glutathione_Transferase_(cytos"/>
    <property type="match status" value="1"/>
</dbReference>
<feature type="domain" description="GST C-terminal" evidence="3">
    <location>
        <begin position="110"/>
        <end position="237"/>
    </location>
</feature>
<feature type="domain" description="GST N-terminal" evidence="2">
    <location>
        <begin position="23"/>
        <end position="105"/>
    </location>
</feature>
<organism evidence="4 5">
    <name type="scientific">Tianweitania populi</name>
    <dbReference type="NCBI Taxonomy" id="1607949"/>
    <lineage>
        <taxon>Bacteria</taxon>
        <taxon>Pseudomonadati</taxon>
        <taxon>Pseudomonadota</taxon>
        <taxon>Alphaproteobacteria</taxon>
        <taxon>Hyphomicrobiales</taxon>
        <taxon>Phyllobacteriaceae</taxon>
        <taxon>Tianweitania</taxon>
    </lineage>
</organism>
<evidence type="ECO:0000313" key="5">
    <source>
        <dbReference type="Proteomes" id="UP000630142"/>
    </source>
</evidence>
<dbReference type="Gene3D" id="3.40.30.10">
    <property type="entry name" value="Glutaredoxin"/>
    <property type="match status" value="1"/>
</dbReference>
<evidence type="ECO:0000259" key="3">
    <source>
        <dbReference type="PROSITE" id="PS50405"/>
    </source>
</evidence>
<gene>
    <name evidence="4" type="ORF">GCM10016234_11950</name>
</gene>
<dbReference type="PROSITE" id="PS50404">
    <property type="entry name" value="GST_NTER"/>
    <property type="match status" value="1"/>
</dbReference>
<dbReference type="GO" id="GO:0006559">
    <property type="term" value="P:L-phenylalanine catabolic process"/>
    <property type="evidence" value="ECO:0007669"/>
    <property type="project" value="TreeGrafter"/>
</dbReference>
<comment type="caution">
    <text evidence="4">The sequence shown here is derived from an EMBL/GenBank/DDBJ whole genome shotgun (WGS) entry which is preliminary data.</text>
</comment>
<dbReference type="PROSITE" id="PS50405">
    <property type="entry name" value="GST_CTER"/>
    <property type="match status" value="1"/>
</dbReference>
<evidence type="ECO:0000256" key="1">
    <source>
        <dbReference type="ARBA" id="ARBA00010007"/>
    </source>
</evidence>
<dbReference type="CDD" id="cd03191">
    <property type="entry name" value="GST_C_Zeta"/>
    <property type="match status" value="1"/>
</dbReference>
<dbReference type="AlphaFoldDB" id="A0A8J3DV99"/>
<dbReference type="GO" id="GO:0016034">
    <property type="term" value="F:maleylacetoacetate isomerase activity"/>
    <property type="evidence" value="ECO:0007669"/>
    <property type="project" value="TreeGrafter"/>
</dbReference>
<keyword evidence="4" id="KW-0413">Isomerase</keyword>
<accession>A0A8J3DV99</accession>
<dbReference type="InterPro" id="IPR010987">
    <property type="entry name" value="Glutathione-S-Trfase_C-like"/>
</dbReference>
<protein>
    <submittedName>
        <fullName evidence="4">Maleylacetoacetate isomerase</fullName>
    </submittedName>
</protein>
<comment type="similarity">
    <text evidence="1">Belongs to the GST superfamily. Zeta family.</text>
</comment>
<keyword evidence="5" id="KW-1185">Reference proteome</keyword>
<dbReference type="SUPFAM" id="SSF52833">
    <property type="entry name" value="Thioredoxin-like"/>
    <property type="match status" value="1"/>
</dbReference>
<dbReference type="PANTHER" id="PTHR42673:SF4">
    <property type="entry name" value="MALEYLACETOACETATE ISOMERASE"/>
    <property type="match status" value="1"/>
</dbReference>
<dbReference type="GO" id="GO:0005737">
    <property type="term" value="C:cytoplasm"/>
    <property type="evidence" value="ECO:0007669"/>
    <property type="project" value="InterPro"/>
</dbReference>
<dbReference type="GO" id="GO:0006749">
    <property type="term" value="P:glutathione metabolic process"/>
    <property type="evidence" value="ECO:0007669"/>
    <property type="project" value="TreeGrafter"/>
</dbReference>
<dbReference type="SFLD" id="SFLDG00358">
    <property type="entry name" value="Main_(cytGST)"/>
    <property type="match status" value="1"/>
</dbReference>
<dbReference type="Pfam" id="PF13409">
    <property type="entry name" value="GST_N_2"/>
    <property type="match status" value="1"/>
</dbReference>
<dbReference type="Proteomes" id="UP000630142">
    <property type="component" value="Unassembled WGS sequence"/>
</dbReference>
<dbReference type="SUPFAM" id="SSF47616">
    <property type="entry name" value="GST C-terminal domain-like"/>
    <property type="match status" value="1"/>
</dbReference>
<dbReference type="InterPro" id="IPR005955">
    <property type="entry name" value="GST_Zeta"/>
</dbReference>
<dbReference type="PANTHER" id="PTHR42673">
    <property type="entry name" value="MALEYLACETOACETATE ISOMERASE"/>
    <property type="match status" value="1"/>
</dbReference>
<dbReference type="Gene3D" id="1.20.1050.10">
    <property type="match status" value="1"/>
</dbReference>
<reference evidence="4" key="1">
    <citation type="journal article" date="2014" name="Int. J. Syst. Evol. Microbiol.">
        <title>Complete genome sequence of Corynebacterium casei LMG S-19264T (=DSM 44701T), isolated from a smear-ripened cheese.</title>
        <authorList>
            <consortium name="US DOE Joint Genome Institute (JGI-PGF)"/>
            <person name="Walter F."/>
            <person name="Albersmeier A."/>
            <person name="Kalinowski J."/>
            <person name="Ruckert C."/>
        </authorList>
    </citation>
    <scope>NUCLEOTIDE SEQUENCE</scope>
    <source>
        <strain evidence="4">KCTC 42249</strain>
    </source>
</reference>
<dbReference type="GO" id="GO:0004364">
    <property type="term" value="F:glutathione transferase activity"/>
    <property type="evidence" value="ECO:0007669"/>
    <property type="project" value="TreeGrafter"/>
</dbReference>
<dbReference type="InterPro" id="IPR004045">
    <property type="entry name" value="Glutathione_S-Trfase_N"/>
</dbReference>
<dbReference type="InterPro" id="IPR036282">
    <property type="entry name" value="Glutathione-S-Trfase_C_sf"/>
</dbReference>
<evidence type="ECO:0000259" key="2">
    <source>
        <dbReference type="PROSITE" id="PS50404"/>
    </source>
</evidence>
<evidence type="ECO:0000313" key="4">
    <source>
        <dbReference type="EMBL" id="GHD10264.1"/>
    </source>
</evidence>
<dbReference type="NCBIfam" id="TIGR01262">
    <property type="entry name" value="maiA"/>
    <property type="match status" value="1"/>
</dbReference>
<dbReference type="EMBL" id="BMZQ01000001">
    <property type="protein sequence ID" value="GHD10264.1"/>
    <property type="molecule type" value="Genomic_DNA"/>
</dbReference>
<proteinExistence type="inferred from homology"/>
<dbReference type="InterPro" id="IPR040079">
    <property type="entry name" value="Glutathione_S-Trfase"/>
</dbReference>
<dbReference type="InterPro" id="IPR034330">
    <property type="entry name" value="GST_Zeta_C"/>
</dbReference>
<reference evidence="4" key="2">
    <citation type="submission" date="2020-09" db="EMBL/GenBank/DDBJ databases">
        <authorList>
            <person name="Sun Q."/>
            <person name="Kim S."/>
        </authorList>
    </citation>
    <scope>NUCLEOTIDE SEQUENCE</scope>
    <source>
        <strain evidence="4">KCTC 42249</strain>
    </source>
</reference>
<sequence length="237" mass="26536">MRQARHAPERGLDGADINGVAMLPIVLHNYYRSSTSYRVRIALAMKSMSFTYVARAIRAGGARMPDYLAMNPQGLVPTMVWPDGTVLGQSLAIIEFLDEIRPTPPLLPSDPFGRARVRMLAQMIASDLHPVNNFRILDTLRERYHVDDAEIADWFATWVRATFEPLETLLSTSPETGSFCHGDTPGLADICLVAQVVNNQRYQVDMAPYPVITRIVDECLKLRAFIDAHPSRQPDAE</sequence>
<name>A0A8J3DV99_9HYPH</name>